<dbReference type="EMBL" id="JABSTQ010011380">
    <property type="protein sequence ID" value="KAG0412037.1"/>
    <property type="molecule type" value="Genomic_DNA"/>
</dbReference>
<evidence type="ECO:0000313" key="2">
    <source>
        <dbReference type="Proteomes" id="UP000805193"/>
    </source>
</evidence>
<keyword evidence="2" id="KW-1185">Reference proteome</keyword>
<evidence type="ECO:0000313" key="1">
    <source>
        <dbReference type="EMBL" id="KAG0412037.1"/>
    </source>
</evidence>
<feature type="non-terminal residue" evidence="1">
    <location>
        <position position="141"/>
    </location>
</feature>
<comment type="caution">
    <text evidence="1">The sequence shown here is derived from an EMBL/GenBank/DDBJ whole genome shotgun (WGS) entry which is preliminary data.</text>
</comment>
<accession>A0AC60NY58</accession>
<sequence length="141" mass="16760">AKWNDLYEQKRRNELWITKKRKLERDKLSDACPQLTFMINTIGCRPQVAARSREHCEKTADKGNLVNSSDAVLRREETNVLFKGLTFCPTAGNYTEFQLYQDLEKFGRNMRLREYFHDRQPNPNQTILSNPKKQWTPNPRR</sequence>
<protein>
    <submittedName>
        <fullName evidence="1">Uncharacterized protein</fullName>
    </submittedName>
</protein>
<feature type="non-terminal residue" evidence="1">
    <location>
        <position position="1"/>
    </location>
</feature>
<reference evidence="1 2" key="1">
    <citation type="journal article" date="2020" name="Cell">
        <title>Large-Scale Comparative Analyses of Tick Genomes Elucidate Their Genetic Diversity and Vector Capacities.</title>
        <authorList>
            <consortium name="Tick Genome and Microbiome Consortium (TIGMIC)"/>
            <person name="Jia N."/>
            <person name="Wang J."/>
            <person name="Shi W."/>
            <person name="Du L."/>
            <person name="Sun Y."/>
            <person name="Zhan W."/>
            <person name="Jiang J.F."/>
            <person name="Wang Q."/>
            <person name="Zhang B."/>
            <person name="Ji P."/>
            <person name="Bell-Sakyi L."/>
            <person name="Cui X.M."/>
            <person name="Yuan T.T."/>
            <person name="Jiang B.G."/>
            <person name="Yang W.F."/>
            <person name="Lam T.T."/>
            <person name="Chang Q.C."/>
            <person name="Ding S.J."/>
            <person name="Wang X.J."/>
            <person name="Zhu J.G."/>
            <person name="Ruan X.D."/>
            <person name="Zhao L."/>
            <person name="Wei J.T."/>
            <person name="Ye R.Z."/>
            <person name="Que T.C."/>
            <person name="Du C.H."/>
            <person name="Zhou Y.H."/>
            <person name="Cheng J.X."/>
            <person name="Dai P.F."/>
            <person name="Guo W.B."/>
            <person name="Han X.H."/>
            <person name="Huang E.J."/>
            <person name="Li L.F."/>
            <person name="Wei W."/>
            <person name="Gao Y.C."/>
            <person name="Liu J.Z."/>
            <person name="Shao H.Z."/>
            <person name="Wang X."/>
            <person name="Wang C.C."/>
            <person name="Yang T.C."/>
            <person name="Huo Q.B."/>
            <person name="Li W."/>
            <person name="Chen H.Y."/>
            <person name="Chen S.E."/>
            <person name="Zhou L.G."/>
            <person name="Ni X.B."/>
            <person name="Tian J.H."/>
            <person name="Sheng Y."/>
            <person name="Liu T."/>
            <person name="Pan Y.S."/>
            <person name="Xia L.Y."/>
            <person name="Li J."/>
            <person name="Zhao F."/>
            <person name="Cao W.C."/>
        </authorList>
    </citation>
    <scope>NUCLEOTIDE SEQUENCE [LARGE SCALE GENOMIC DNA]</scope>
    <source>
        <strain evidence="1">Iper-2018</strain>
    </source>
</reference>
<name>A0AC60NY58_IXOPE</name>
<gene>
    <name evidence="1" type="ORF">HPB47_010833</name>
</gene>
<dbReference type="Proteomes" id="UP000805193">
    <property type="component" value="Unassembled WGS sequence"/>
</dbReference>
<proteinExistence type="predicted"/>
<organism evidence="1 2">
    <name type="scientific">Ixodes persulcatus</name>
    <name type="common">Taiga tick</name>
    <dbReference type="NCBI Taxonomy" id="34615"/>
    <lineage>
        <taxon>Eukaryota</taxon>
        <taxon>Metazoa</taxon>
        <taxon>Ecdysozoa</taxon>
        <taxon>Arthropoda</taxon>
        <taxon>Chelicerata</taxon>
        <taxon>Arachnida</taxon>
        <taxon>Acari</taxon>
        <taxon>Parasitiformes</taxon>
        <taxon>Ixodida</taxon>
        <taxon>Ixodoidea</taxon>
        <taxon>Ixodidae</taxon>
        <taxon>Ixodinae</taxon>
        <taxon>Ixodes</taxon>
    </lineage>
</organism>